<dbReference type="OrthoDB" id="1684633at2"/>
<dbReference type="Gene3D" id="3.40.50.2300">
    <property type="match status" value="1"/>
</dbReference>
<dbReference type="PANTHER" id="PTHR43228:SF8">
    <property type="entry name" value="TRANSCRIPTIONAL REGULATORY PROTEIN GLNL"/>
    <property type="match status" value="1"/>
</dbReference>
<dbReference type="PANTHER" id="PTHR43228">
    <property type="entry name" value="TWO-COMPONENT RESPONSE REGULATOR"/>
    <property type="match status" value="1"/>
</dbReference>
<sequence>MLKFYLVEDDPAIRKMLSRIVNESGLGEVVGEAGDGSYASASAVREADIVILDLLMPGRDGIETVKALRDEKYSGRFIMISQVENKEMIGEAYQQGVDTFIQKPINRLEVLAVLRRVSDHLLLEKSMQTIRNSLRTLERSGAADAAPGIPPNKEKPIEQQARSLLLQLGIAGEAGAPDLIRTMTWLKEQEQGHSILPDLPPLKTLYEQVALRSRKEAGSDAHLQKDVRAIEQRIRRLTLQALTNLASLGLSDYGNPTFEYFASRLFDFQEVRLRMRELEEQNKSSASKINLRKFLYVFYIESSSPGL</sequence>
<dbReference type="InterPro" id="IPR052048">
    <property type="entry name" value="ST_Response_Regulator"/>
</dbReference>
<dbReference type="SUPFAM" id="SSF52172">
    <property type="entry name" value="CheY-like"/>
    <property type="match status" value="1"/>
</dbReference>
<name>A0A3A3GN21_PANTH</name>
<dbReference type="SMART" id="SM00448">
    <property type="entry name" value="REC"/>
    <property type="match status" value="1"/>
</dbReference>
<reference evidence="3 4" key="1">
    <citation type="submission" date="2018-09" db="EMBL/GenBank/DDBJ databases">
        <title>Paenibacillus SK2017-BO5.</title>
        <authorList>
            <person name="Piskunova J.V."/>
            <person name="Dubiley S.A."/>
            <person name="Severinov K.V."/>
        </authorList>
    </citation>
    <scope>NUCLEOTIDE SEQUENCE [LARGE SCALE GENOMIC DNA]</scope>
    <source>
        <strain evidence="3 4">BO5</strain>
    </source>
</reference>
<protein>
    <submittedName>
        <fullName evidence="3">Response regulator</fullName>
    </submittedName>
</protein>
<dbReference type="Pfam" id="PF00072">
    <property type="entry name" value="Response_reg"/>
    <property type="match status" value="1"/>
</dbReference>
<dbReference type="GO" id="GO:0000160">
    <property type="term" value="P:phosphorelay signal transduction system"/>
    <property type="evidence" value="ECO:0007669"/>
    <property type="project" value="InterPro"/>
</dbReference>
<comment type="caution">
    <text evidence="3">The sequence shown here is derived from an EMBL/GenBank/DDBJ whole genome shotgun (WGS) entry which is preliminary data.</text>
</comment>
<dbReference type="InterPro" id="IPR001789">
    <property type="entry name" value="Sig_transdc_resp-reg_receiver"/>
</dbReference>
<dbReference type="PROSITE" id="PS50110">
    <property type="entry name" value="RESPONSE_REGULATORY"/>
    <property type="match status" value="1"/>
</dbReference>
<evidence type="ECO:0000313" key="3">
    <source>
        <dbReference type="EMBL" id="RJG24359.1"/>
    </source>
</evidence>
<dbReference type="InterPro" id="IPR013972">
    <property type="entry name" value="YcbB"/>
</dbReference>
<proteinExistence type="predicted"/>
<organism evidence="3 4">
    <name type="scientific">Paenibacillus thiaminolyticus</name>
    <name type="common">Bacillus thiaminolyticus</name>
    <dbReference type="NCBI Taxonomy" id="49283"/>
    <lineage>
        <taxon>Bacteria</taxon>
        <taxon>Bacillati</taxon>
        <taxon>Bacillota</taxon>
        <taxon>Bacilli</taxon>
        <taxon>Bacillales</taxon>
        <taxon>Paenibacillaceae</taxon>
        <taxon>Paenibacillus</taxon>
    </lineage>
</organism>
<evidence type="ECO:0000313" key="4">
    <source>
        <dbReference type="Proteomes" id="UP000266177"/>
    </source>
</evidence>
<dbReference type="EMBL" id="QYZD01000007">
    <property type="protein sequence ID" value="RJG24359.1"/>
    <property type="molecule type" value="Genomic_DNA"/>
</dbReference>
<accession>A0A3A3GN21</accession>
<dbReference type="InterPro" id="IPR011006">
    <property type="entry name" value="CheY-like_superfamily"/>
</dbReference>
<evidence type="ECO:0000256" key="1">
    <source>
        <dbReference type="PROSITE-ProRule" id="PRU00169"/>
    </source>
</evidence>
<feature type="domain" description="Response regulatory" evidence="2">
    <location>
        <begin position="3"/>
        <end position="118"/>
    </location>
</feature>
<keyword evidence="1" id="KW-0597">Phosphoprotein</keyword>
<gene>
    <name evidence="3" type="ORF">DQX05_10215</name>
</gene>
<evidence type="ECO:0000259" key="2">
    <source>
        <dbReference type="PROSITE" id="PS50110"/>
    </source>
</evidence>
<dbReference type="AlphaFoldDB" id="A0A3A3GN21"/>
<dbReference type="RefSeq" id="WP_119793450.1">
    <property type="nucleotide sequence ID" value="NZ_QYZD01000007.1"/>
</dbReference>
<dbReference type="Pfam" id="PF08664">
    <property type="entry name" value="YcbB"/>
    <property type="match status" value="1"/>
</dbReference>
<feature type="modified residue" description="4-aspartylphosphate" evidence="1">
    <location>
        <position position="53"/>
    </location>
</feature>
<dbReference type="Proteomes" id="UP000266177">
    <property type="component" value="Unassembled WGS sequence"/>
</dbReference>